<dbReference type="InterPro" id="IPR023213">
    <property type="entry name" value="CAT-like_dom_sf"/>
</dbReference>
<dbReference type="AlphaFoldDB" id="A0A6N2K7F2"/>
<name>A0A6N2K7F2_SALVM</name>
<evidence type="ECO:0000256" key="3">
    <source>
        <dbReference type="ARBA" id="ARBA00023315"/>
    </source>
</evidence>
<keyword evidence="2" id="KW-0808">Transferase</keyword>
<dbReference type="PANTHER" id="PTHR31623">
    <property type="entry name" value="F21J9.9"/>
    <property type="match status" value="1"/>
</dbReference>
<sequence>MSLVLQQQPDIDELEQLFPLCIISIVGQMYYYLNEAAQVNYFDCGRIAVGVSVSHRVADALSMAKFAK</sequence>
<reference evidence="4" key="1">
    <citation type="submission" date="2019-03" db="EMBL/GenBank/DDBJ databases">
        <authorList>
            <person name="Mank J."/>
            <person name="Almeida P."/>
        </authorList>
    </citation>
    <scope>NUCLEOTIDE SEQUENCE</scope>
    <source>
        <strain evidence="4">78183</strain>
    </source>
</reference>
<organism evidence="4">
    <name type="scientific">Salix viminalis</name>
    <name type="common">Common osier</name>
    <name type="synonym">Basket willow</name>
    <dbReference type="NCBI Taxonomy" id="40686"/>
    <lineage>
        <taxon>Eukaryota</taxon>
        <taxon>Viridiplantae</taxon>
        <taxon>Streptophyta</taxon>
        <taxon>Embryophyta</taxon>
        <taxon>Tracheophyta</taxon>
        <taxon>Spermatophyta</taxon>
        <taxon>Magnoliopsida</taxon>
        <taxon>eudicotyledons</taxon>
        <taxon>Gunneridae</taxon>
        <taxon>Pentapetalae</taxon>
        <taxon>rosids</taxon>
        <taxon>fabids</taxon>
        <taxon>Malpighiales</taxon>
        <taxon>Salicaceae</taxon>
        <taxon>Saliceae</taxon>
        <taxon>Salix</taxon>
    </lineage>
</organism>
<keyword evidence="3" id="KW-0012">Acyltransferase</keyword>
<dbReference type="PANTHER" id="PTHR31623:SF28">
    <property type="entry name" value="BAHD ACYLTRANSFERASE"/>
    <property type="match status" value="1"/>
</dbReference>
<protein>
    <recommendedName>
        <fullName evidence="5">2-oxoacid dehydrogenase acyltransferase catalytic domain-containing protein</fullName>
    </recommendedName>
</protein>
<comment type="similarity">
    <text evidence="1">Belongs to the plant acyltransferase family.</text>
</comment>
<dbReference type="Pfam" id="PF02458">
    <property type="entry name" value="Transferase"/>
    <property type="match status" value="1"/>
</dbReference>
<dbReference type="GO" id="GO:0016746">
    <property type="term" value="F:acyltransferase activity"/>
    <property type="evidence" value="ECO:0007669"/>
    <property type="project" value="UniProtKB-KW"/>
</dbReference>
<dbReference type="Gene3D" id="3.30.559.10">
    <property type="entry name" value="Chloramphenicol acetyltransferase-like domain"/>
    <property type="match status" value="1"/>
</dbReference>
<evidence type="ECO:0000256" key="1">
    <source>
        <dbReference type="ARBA" id="ARBA00009861"/>
    </source>
</evidence>
<dbReference type="EMBL" id="CAADRP010000169">
    <property type="protein sequence ID" value="VFU24288.1"/>
    <property type="molecule type" value="Genomic_DNA"/>
</dbReference>
<gene>
    <name evidence="4" type="ORF">SVIM_LOCUS44705</name>
</gene>
<proteinExistence type="inferred from homology"/>
<accession>A0A6N2K7F2</accession>
<evidence type="ECO:0008006" key="5">
    <source>
        <dbReference type="Google" id="ProtNLM"/>
    </source>
</evidence>
<evidence type="ECO:0000256" key="2">
    <source>
        <dbReference type="ARBA" id="ARBA00022679"/>
    </source>
</evidence>
<evidence type="ECO:0000313" key="4">
    <source>
        <dbReference type="EMBL" id="VFU24288.1"/>
    </source>
</evidence>